<organism evidence="2 3">
    <name type="scientific">Vespula pensylvanica</name>
    <name type="common">Western yellow jacket</name>
    <name type="synonym">Wasp</name>
    <dbReference type="NCBI Taxonomy" id="30213"/>
    <lineage>
        <taxon>Eukaryota</taxon>
        <taxon>Metazoa</taxon>
        <taxon>Ecdysozoa</taxon>
        <taxon>Arthropoda</taxon>
        <taxon>Hexapoda</taxon>
        <taxon>Insecta</taxon>
        <taxon>Pterygota</taxon>
        <taxon>Neoptera</taxon>
        <taxon>Endopterygota</taxon>
        <taxon>Hymenoptera</taxon>
        <taxon>Apocrita</taxon>
        <taxon>Aculeata</taxon>
        <taxon>Vespoidea</taxon>
        <taxon>Vespidae</taxon>
        <taxon>Vespinae</taxon>
        <taxon>Vespula</taxon>
    </lineage>
</organism>
<keyword evidence="3" id="KW-1185">Reference proteome</keyword>
<accession>A0A834PAE5</accession>
<dbReference type="EMBL" id="JACSDY010000002">
    <property type="protein sequence ID" value="KAF7434441.1"/>
    <property type="molecule type" value="Genomic_DNA"/>
</dbReference>
<evidence type="ECO:0000256" key="1">
    <source>
        <dbReference type="SAM" id="MobiDB-lite"/>
    </source>
</evidence>
<comment type="caution">
    <text evidence="2">The sequence shown here is derived from an EMBL/GenBank/DDBJ whole genome shotgun (WGS) entry which is preliminary data.</text>
</comment>
<gene>
    <name evidence="2" type="ORF">H0235_002632</name>
</gene>
<name>A0A834PAE5_VESPE</name>
<evidence type="ECO:0000313" key="2">
    <source>
        <dbReference type="EMBL" id="KAF7434441.1"/>
    </source>
</evidence>
<protein>
    <submittedName>
        <fullName evidence="2">Uncharacterized protein</fullName>
    </submittedName>
</protein>
<dbReference type="AlphaFoldDB" id="A0A834PAE5"/>
<proteinExistence type="predicted"/>
<dbReference type="Proteomes" id="UP000600918">
    <property type="component" value="Unassembled WGS sequence"/>
</dbReference>
<feature type="region of interest" description="Disordered" evidence="1">
    <location>
        <begin position="63"/>
        <end position="100"/>
    </location>
</feature>
<reference evidence="2" key="1">
    <citation type="journal article" date="2020" name="G3 (Bethesda)">
        <title>High-Quality Assemblies for Three Invasive Social Wasps from the &lt;i&gt;Vespula&lt;/i&gt; Genus.</title>
        <authorList>
            <person name="Harrop T.W.R."/>
            <person name="Guhlin J."/>
            <person name="McLaughlin G.M."/>
            <person name="Permina E."/>
            <person name="Stockwell P."/>
            <person name="Gilligan J."/>
            <person name="Le Lec M.F."/>
            <person name="Gruber M.A.M."/>
            <person name="Quinn O."/>
            <person name="Lovegrove M."/>
            <person name="Duncan E.J."/>
            <person name="Remnant E.J."/>
            <person name="Van Eeckhoven J."/>
            <person name="Graham B."/>
            <person name="Knapp R.A."/>
            <person name="Langford K.W."/>
            <person name="Kronenberg Z."/>
            <person name="Press M.O."/>
            <person name="Eacker S.M."/>
            <person name="Wilson-Rankin E.E."/>
            <person name="Purcell J."/>
            <person name="Lester P.J."/>
            <person name="Dearden P.K."/>
        </authorList>
    </citation>
    <scope>NUCLEOTIDE SEQUENCE</scope>
    <source>
        <strain evidence="2">Volc-1</strain>
    </source>
</reference>
<feature type="compositionally biased region" description="Basic and acidic residues" evidence="1">
    <location>
        <begin position="69"/>
        <end position="84"/>
    </location>
</feature>
<evidence type="ECO:0000313" key="3">
    <source>
        <dbReference type="Proteomes" id="UP000600918"/>
    </source>
</evidence>
<sequence>MQQHRRHCLEATFLGRRTGRDPLLHPRHDYYKPRSDFKPYPQFVGVASPEEWRAFRSPTVDDLGPTAVDLKDSARDTQRRRDGLKANQSLRRQPEKKGSGYPKKLYRVKVSKGNESSWLSSSSGVTGTERFINVVTSCRRYCRGVSVTAEADAAFLIKRSHQTYPKGDHLPVIAMPPVVVAIVLRVSGHPENPSKRNTSRVSSGIELDDAFSSLRSS</sequence>